<dbReference type="Pfam" id="PF01380">
    <property type="entry name" value="SIS"/>
    <property type="match status" value="1"/>
</dbReference>
<dbReference type="InterPro" id="IPR046348">
    <property type="entry name" value="SIS_dom_sf"/>
</dbReference>
<dbReference type="PANTHER" id="PTHR30514">
    <property type="entry name" value="GLUCOKINASE"/>
    <property type="match status" value="1"/>
</dbReference>
<sequence length="276" mass="29433">MPVQPAHPNATPFLARLRQMQDQLSPTEKKLALLILDTPIHLGSYSASELAQITDVSNATITRFVRHLGYGTYEEARRQARLEADAAGTLPLPPAAQASANAPNSQALWQAQQDKLRATLAQIPASTMNTLAAALHRAPRVVAVGLGANHLLAQHLCQLLHTALDKPAQAQPAAGTTLEEALTPLARGDMLILCVLGRIPPAVQTLAQQAQQRGIALLCITDLTSPAPTSDWLLRCDTSAHAPMVGHLLDTSAAHTLVYGLVAHTVQWGATPFELE</sequence>
<dbReference type="Proteomes" id="UP000664731">
    <property type="component" value="Unassembled WGS sequence"/>
</dbReference>
<dbReference type="InterPro" id="IPR009057">
    <property type="entry name" value="Homeodomain-like_sf"/>
</dbReference>
<dbReference type="InterPro" id="IPR001347">
    <property type="entry name" value="SIS_dom"/>
</dbReference>
<dbReference type="GO" id="GO:0097367">
    <property type="term" value="F:carbohydrate derivative binding"/>
    <property type="evidence" value="ECO:0007669"/>
    <property type="project" value="InterPro"/>
</dbReference>
<evidence type="ECO:0000259" key="3">
    <source>
        <dbReference type="PROSITE" id="PS51464"/>
    </source>
</evidence>
<dbReference type="EMBL" id="JAFNME010000001">
    <property type="protein sequence ID" value="MBO1248305.1"/>
    <property type="molecule type" value="Genomic_DNA"/>
</dbReference>
<feature type="domain" description="SIS" evidence="3">
    <location>
        <begin position="131"/>
        <end position="275"/>
    </location>
</feature>
<dbReference type="GO" id="GO:0003700">
    <property type="term" value="F:DNA-binding transcription factor activity"/>
    <property type="evidence" value="ECO:0007669"/>
    <property type="project" value="InterPro"/>
</dbReference>
<evidence type="ECO:0000256" key="1">
    <source>
        <dbReference type="ARBA" id="ARBA00023152"/>
    </source>
</evidence>
<evidence type="ECO:0000313" key="5">
    <source>
        <dbReference type="Proteomes" id="UP000664731"/>
    </source>
</evidence>
<dbReference type="PANTHER" id="PTHR30514:SF18">
    <property type="entry name" value="RPIR-FAMILY TRANSCRIPTIONAL REGULATOR"/>
    <property type="match status" value="1"/>
</dbReference>
<dbReference type="RefSeq" id="WP_207573868.1">
    <property type="nucleotide sequence ID" value="NZ_JAFNME010000001.1"/>
</dbReference>
<dbReference type="InterPro" id="IPR000281">
    <property type="entry name" value="HTH_RpiR"/>
</dbReference>
<evidence type="ECO:0000313" key="4">
    <source>
        <dbReference type="EMBL" id="MBO1248305.1"/>
    </source>
</evidence>
<dbReference type="Pfam" id="PF01418">
    <property type="entry name" value="HTH_6"/>
    <property type="match status" value="1"/>
</dbReference>
<dbReference type="AlphaFoldDB" id="A0A939GXX4"/>
<dbReference type="InterPro" id="IPR036388">
    <property type="entry name" value="WH-like_DNA-bd_sf"/>
</dbReference>
<dbReference type="GO" id="GO:0006096">
    <property type="term" value="P:glycolytic process"/>
    <property type="evidence" value="ECO:0007669"/>
    <property type="project" value="UniProtKB-KW"/>
</dbReference>
<dbReference type="PROSITE" id="PS51071">
    <property type="entry name" value="HTH_RPIR"/>
    <property type="match status" value="1"/>
</dbReference>
<gene>
    <name evidence="4" type="ORF">J1777_00385</name>
</gene>
<dbReference type="SUPFAM" id="SSF46689">
    <property type="entry name" value="Homeodomain-like"/>
    <property type="match status" value="1"/>
</dbReference>
<comment type="caution">
    <text evidence="4">The sequence shown here is derived from an EMBL/GenBank/DDBJ whole genome shotgun (WGS) entry which is preliminary data.</text>
</comment>
<name>A0A939GXX4_9BURK</name>
<protein>
    <submittedName>
        <fullName evidence="4">MurR/RpiR family transcriptional regulator</fullName>
    </submittedName>
</protein>
<evidence type="ECO:0000259" key="2">
    <source>
        <dbReference type="PROSITE" id="PS51071"/>
    </source>
</evidence>
<dbReference type="SUPFAM" id="SSF53697">
    <property type="entry name" value="SIS domain"/>
    <property type="match status" value="1"/>
</dbReference>
<dbReference type="InterPro" id="IPR047640">
    <property type="entry name" value="RpiR-like"/>
</dbReference>
<accession>A0A939GXX4</accession>
<dbReference type="GO" id="GO:0003677">
    <property type="term" value="F:DNA binding"/>
    <property type="evidence" value="ECO:0007669"/>
    <property type="project" value="InterPro"/>
</dbReference>
<organism evidence="4 5">
    <name type="scientific">Comamonas denitrificans</name>
    <dbReference type="NCBI Taxonomy" id="117506"/>
    <lineage>
        <taxon>Bacteria</taxon>
        <taxon>Pseudomonadati</taxon>
        <taxon>Pseudomonadota</taxon>
        <taxon>Betaproteobacteria</taxon>
        <taxon>Burkholderiales</taxon>
        <taxon>Comamonadaceae</taxon>
        <taxon>Comamonas</taxon>
    </lineage>
</organism>
<proteinExistence type="predicted"/>
<dbReference type="PROSITE" id="PS51464">
    <property type="entry name" value="SIS"/>
    <property type="match status" value="1"/>
</dbReference>
<dbReference type="Gene3D" id="1.10.10.10">
    <property type="entry name" value="Winged helix-like DNA-binding domain superfamily/Winged helix DNA-binding domain"/>
    <property type="match status" value="1"/>
</dbReference>
<dbReference type="Gene3D" id="3.40.50.10490">
    <property type="entry name" value="Glucose-6-phosphate isomerase like protein, domain 1"/>
    <property type="match status" value="1"/>
</dbReference>
<feature type="domain" description="HTH rpiR-type" evidence="2">
    <location>
        <begin position="11"/>
        <end position="87"/>
    </location>
</feature>
<reference evidence="4" key="1">
    <citation type="submission" date="2021-03" db="EMBL/GenBank/DDBJ databases">
        <title>Comamonas denitrificans.</title>
        <authorList>
            <person name="Finster K."/>
        </authorList>
    </citation>
    <scope>NUCLEOTIDE SEQUENCE</scope>
    <source>
        <strain evidence="4">MM2021_4</strain>
    </source>
</reference>
<keyword evidence="1" id="KW-0324">Glycolysis</keyword>
<keyword evidence="5" id="KW-1185">Reference proteome</keyword>